<accession>T5LQ89</accession>
<comment type="caution">
    <text evidence="1">The sequence shown here is derived from an EMBL/GenBank/DDBJ whole genome shotgun (WGS) entry which is preliminary data.</text>
</comment>
<evidence type="ECO:0000313" key="2">
    <source>
        <dbReference type="Proteomes" id="UP000003973"/>
    </source>
</evidence>
<dbReference type="AlphaFoldDB" id="T5LQ89"/>
<gene>
    <name evidence="1" type="ORF">OFAG_02329</name>
</gene>
<dbReference type="HOGENOM" id="CLU_2082467_0_0_4"/>
<proteinExistence type="predicted"/>
<organism evidence="1 2">
    <name type="scientific">Oxalobacter paraformigenes</name>
    <dbReference type="NCBI Taxonomy" id="556268"/>
    <lineage>
        <taxon>Bacteria</taxon>
        <taxon>Pseudomonadati</taxon>
        <taxon>Pseudomonadota</taxon>
        <taxon>Betaproteobacteria</taxon>
        <taxon>Burkholderiales</taxon>
        <taxon>Oxalobacteraceae</taxon>
        <taxon>Oxalobacter</taxon>
    </lineage>
</organism>
<name>T5LQ89_9BURK</name>
<keyword evidence="2" id="KW-1185">Reference proteome</keyword>
<evidence type="ECO:0000313" key="1">
    <source>
        <dbReference type="EMBL" id="EQM95105.1"/>
    </source>
</evidence>
<dbReference type="Proteomes" id="UP000003973">
    <property type="component" value="Unassembled WGS sequence"/>
</dbReference>
<reference evidence="1" key="1">
    <citation type="submission" date="2011-10" db="EMBL/GenBank/DDBJ databases">
        <title>The Genome Sequence of Oxalobacter formigenes HOxBLS.</title>
        <authorList>
            <consortium name="The Broad Institute Genome Sequencing Platform"/>
            <person name="Earl A."/>
            <person name="Ward D."/>
            <person name="Feldgarden M."/>
            <person name="Gevers D."/>
            <person name="Allison M.J."/>
            <person name="Humphrey S."/>
            <person name="Young S.K."/>
            <person name="Zeng Q."/>
            <person name="Gargeya S."/>
            <person name="Fitzgerald M."/>
            <person name="Haas B."/>
            <person name="Abouelleil A."/>
            <person name="Alvarado L."/>
            <person name="Arachchi H.M."/>
            <person name="Berlin A."/>
            <person name="Brown A."/>
            <person name="Chapman S.B."/>
            <person name="Chen Z."/>
            <person name="Dunbar C."/>
            <person name="Freedman E."/>
            <person name="Gearin G."/>
            <person name="Goldberg J."/>
            <person name="Griggs A."/>
            <person name="Gujja S."/>
            <person name="Heiman D."/>
            <person name="Howarth C."/>
            <person name="Larson L."/>
            <person name="Lui A."/>
            <person name="MacDonald P.J.P."/>
            <person name="Montmayeur A."/>
            <person name="Murphy C."/>
            <person name="Neiman D."/>
            <person name="Pearson M."/>
            <person name="Priest M."/>
            <person name="Roberts A."/>
            <person name="Saif S."/>
            <person name="Shea T."/>
            <person name="Shenoy N."/>
            <person name="Sisk P."/>
            <person name="Stolte C."/>
            <person name="Sykes S."/>
            <person name="Wortman J."/>
            <person name="Nusbaum C."/>
            <person name="Birren B."/>
        </authorList>
    </citation>
    <scope>NUCLEOTIDE SEQUENCE [LARGE SCALE GENOMIC DNA]</scope>
    <source>
        <strain evidence="1">HOxBLS</strain>
    </source>
</reference>
<dbReference type="EMBL" id="ACDP02000029">
    <property type="protein sequence ID" value="EQM95105.1"/>
    <property type="molecule type" value="Genomic_DNA"/>
</dbReference>
<protein>
    <submittedName>
        <fullName evidence="1">Uncharacterized protein</fullName>
    </submittedName>
</protein>
<sequence length="117" mass="13826">MTCGFERKENEMKERKPHKWAYVIKSWAYGYPVQYRFIGSDFWIDEELGGGCPLFDEKNREWRVKPENIVVKTHIGYETDSFAGWGDIFQSALIKPNIQFEFNPDTKKLVKAEVIEK</sequence>